<accession>A0AAX4HPH9</accession>
<dbReference type="InterPro" id="IPR012348">
    <property type="entry name" value="RNR-like"/>
</dbReference>
<name>A0AAX4HPH9_9BACT</name>
<protein>
    <submittedName>
        <fullName evidence="1">Ferritin-like domain-containing protein</fullName>
    </submittedName>
</protein>
<dbReference type="Gene3D" id="1.10.620.20">
    <property type="entry name" value="Ribonucleotide Reductase, subunit A"/>
    <property type="match status" value="1"/>
</dbReference>
<dbReference type="SUPFAM" id="SSF47240">
    <property type="entry name" value="Ferritin-like"/>
    <property type="match status" value="1"/>
</dbReference>
<organism evidence="1 2">
    <name type="scientific">Peredibacter starrii</name>
    <dbReference type="NCBI Taxonomy" id="28202"/>
    <lineage>
        <taxon>Bacteria</taxon>
        <taxon>Pseudomonadati</taxon>
        <taxon>Bdellovibrionota</taxon>
        <taxon>Bacteriovoracia</taxon>
        <taxon>Bacteriovoracales</taxon>
        <taxon>Bacteriovoracaceae</taxon>
        <taxon>Peredibacter</taxon>
    </lineage>
</organism>
<dbReference type="CDD" id="cd00657">
    <property type="entry name" value="Ferritin_like"/>
    <property type="match status" value="1"/>
</dbReference>
<gene>
    <name evidence="1" type="ORF">SOO65_20605</name>
</gene>
<dbReference type="EMBL" id="CP139487">
    <property type="protein sequence ID" value="WPU65102.1"/>
    <property type="molecule type" value="Genomic_DNA"/>
</dbReference>
<evidence type="ECO:0000313" key="1">
    <source>
        <dbReference type="EMBL" id="WPU65102.1"/>
    </source>
</evidence>
<sequence>MGKENVPIWDEDFFNVKNSETWKSLSAEIRNSILVSLGQKILQEAYFIECAGMAYAGKMNLAAKNKEEREFYCFVGEEEAKHLRMVESLANFSTSLENIPSFSLLIGEIIQEAQRTSHLLLIQILLEGWGLNYYKTLAKTAKDENVAQTFKNIVKDEIRHHSAGVILFSNHKNGMSDKEVDEFLGYFERISFMVKVGPYSICEEVFRQKKDPTEEELKKFLTEINAVVVTSGKMELLGQLIAKSLPDAVLEKVKAKGYLTAMSLEEMTSALSQSIPGVFALAPNR</sequence>
<dbReference type="Proteomes" id="UP001324634">
    <property type="component" value="Chromosome"/>
</dbReference>
<dbReference type="RefSeq" id="WP_321395152.1">
    <property type="nucleotide sequence ID" value="NZ_CP139487.1"/>
</dbReference>
<proteinExistence type="predicted"/>
<dbReference type="InterPro" id="IPR009078">
    <property type="entry name" value="Ferritin-like_SF"/>
</dbReference>
<keyword evidence="2" id="KW-1185">Reference proteome</keyword>
<dbReference type="KEGG" id="psti:SOO65_20605"/>
<evidence type="ECO:0000313" key="2">
    <source>
        <dbReference type="Proteomes" id="UP001324634"/>
    </source>
</evidence>
<dbReference type="GO" id="GO:0016491">
    <property type="term" value="F:oxidoreductase activity"/>
    <property type="evidence" value="ECO:0007669"/>
    <property type="project" value="InterPro"/>
</dbReference>
<dbReference type="AlphaFoldDB" id="A0AAX4HPH9"/>
<reference evidence="1 2" key="1">
    <citation type="submission" date="2023-11" db="EMBL/GenBank/DDBJ databases">
        <title>Peredibacter starrii A3.12.</title>
        <authorList>
            <person name="Mitchell R.J."/>
        </authorList>
    </citation>
    <scope>NUCLEOTIDE SEQUENCE [LARGE SCALE GENOMIC DNA]</scope>
    <source>
        <strain evidence="1 2">A3.12</strain>
    </source>
</reference>